<feature type="region of interest" description="Disordered" evidence="1">
    <location>
        <begin position="126"/>
        <end position="153"/>
    </location>
</feature>
<proteinExistence type="predicted"/>
<comment type="caution">
    <text evidence="2">The sequence shown here is derived from an EMBL/GenBank/DDBJ whole genome shotgun (WGS) entry which is preliminary data.</text>
</comment>
<evidence type="ECO:0000256" key="1">
    <source>
        <dbReference type="SAM" id="MobiDB-lite"/>
    </source>
</evidence>
<protein>
    <submittedName>
        <fullName evidence="2">Uncharacterized protein</fullName>
    </submittedName>
</protein>
<reference evidence="2" key="1">
    <citation type="submission" date="2022-12" db="EMBL/GenBank/DDBJ databases">
        <authorList>
            <person name="Petersen C."/>
        </authorList>
    </citation>
    <scope>NUCLEOTIDE SEQUENCE</scope>
    <source>
        <strain evidence="2">IBT 30728</strain>
    </source>
</reference>
<gene>
    <name evidence="2" type="ORF">N7539_002802</name>
</gene>
<evidence type="ECO:0000313" key="2">
    <source>
        <dbReference type="EMBL" id="KAJ5491235.1"/>
    </source>
</evidence>
<keyword evidence="3" id="KW-1185">Reference proteome</keyword>
<accession>A0A9W9XFD4</accession>
<sequence>MFNLLLVAFLGPKSSELGSIGLGMARPDQCPIKALARVATVCGDYSLNWLLTLLSGVLARSQIRQLICQALKEDKGRLGVHSGGGRGPPQRRVSLGLCFFPGAWCDMWAPFRREAVTVYEQPPAFPKERVPGRTTDASMGEQGGGGGGGGVFRDMIAMP</sequence>
<dbReference type="AlphaFoldDB" id="A0A9W9XFD4"/>
<name>A0A9W9XFD4_9EURO</name>
<feature type="compositionally biased region" description="Gly residues" evidence="1">
    <location>
        <begin position="141"/>
        <end position="151"/>
    </location>
</feature>
<dbReference type="EMBL" id="JAPWDQ010000003">
    <property type="protein sequence ID" value="KAJ5491235.1"/>
    <property type="molecule type" value="Genomic_DNA"/>
</dbReference>
<dbReference type="GeneID" id="81622654"/>
<evidence type="ECO:0000313" key="3">
    <source>
        <dbReference type="Proteomes" id="UP001148312"/>
    </source>
</evidence>
<dbReference type="Proteomes" id="UP001148312">
    <property type="component" value="Unassembled WGS sequence"/>
</dbReference>
<dbReference type="RefSeq" id="XP_056792364.1">
    <property type="nucleotide sequence ID" value="XM_056932405.1"/>
</dbReference>
<organism evidence="2 3">
    <name type="scientific">Penicillium diatomitis</name>
    <dbReference type="NCBI Taxonomy" id="2819901"/>
    <lineage>
        <taxon>Eukaryota</taxon>
        <taxon>Fungi</taxon>
        <taxon>Dikarya</taxon>
        <taxon>Ascomycota</taxon>
        <taxon>Pezizomycotina</taxon>
        <taxon>Eurotiomycetes</taxon>
        <taxon>Eurotiomycetidae</taxon>
        <taxon>Eurotiales</taxon>
        <taxon>Aspergillaceae</taxon>
        <taxon>Penicillium</taxon>
    </lineage>
</organism>
<reference evidence="2" key="2">
    <citation type="journal article" date="2023" name="IMA Fungus">
        <title>Comparative genomic study of the Penicillium genus elucidates a diverse pangenome and 15 lateral gene transfer events.</title>
        <authorList>
            <person name="Petersen C."/>
            <person name="Sorensen T."/>
            <person name="Nielsen M.R."/>
            <person name="Sondergaard T.E."/>
            <person name="Sorensen J.L."/>
            <person name="Fitzpatrick D.A."/>
            <person name="Frisvad J.C."/>
            <person name="Nielsen K.L."/>
        </authorList>
    </citation>
    <scope>NUCLEOTIDE SEQUENCE</scope>
    <source>
        <strain evidence="2">IBT 30728</strain>
    </source>
</reference>